<dbReference type="InterPro" id="IPR000701">
    <property type="entry name" value="SuccDH_FuR_B_TM-su"/>
</dbReference>
<dbReference type="AlphaFoldDB" id="A0A839HD34"/>
<evidence type="ECO:0000256" key="2">
    <source>
        <dbReference type="ARBA" id="ARBA00004050"/>
    </source>
</evidence>
<organism evidence="18 19">
    <name type="scientific">Thiospirillum jenense</name>
    <dbReference type="NCBI Taxonomy" id="1653858"/>
    <lineage>
        <taxon>Bacteria</taxon>
        <taxon>Pseudomonadati</taxon>
        <taxon>Pseudomonadota</taxon>
        <taxon>Gammaproteobacteria</taxon>
        <taxon>Chromatiales</taxon>
        <taxon>Chromatiaceae</taxon>
        <taxon>Thiospirillum</taxon>
    </lineage>
</organism>
<evidence type="ECO:0000256" key="6">
    <source>
        <dbReference type="ARBA" id="ARBA00022448"/>
    </source>
</evidence>
<evidence type="ECO:0000256" key="9">
    <source>
        <dbReference type="ARBA" id="ARBA00022532"/>
    </source>
</evidence>
<protein>
    <recommendedName>
        <fullName evidence="5">Succinate dehydrogenase hydrophobic membrane anchor subunit</fullName>
    </recommendedName>
</protein>
<dbReference type="Pfam" id="PF01127">
    <property type="entry name" value="Sdh_cyt"/>
    <property type="match status" value="1"/>
</dbReference>
<evidence type="ECO:0000256" key="4">
    <source>
        <dbReference type="ARBA" id="ARBA00005163"/>
    </source>
</evidence>
<evidence type="ECO:0000256" key="1">
    <source>
        <dbReference type="ARBA" id="ARBA00001971"/>
    </source>
</evidence>
<evidence type="ECO:0000313" key="19">
    <source>
        <dbReference type="Proteomes" id="UP000548632"/>
    </source>
</evidence>
<dbReference type="EMBL" id="JABVCQ010000018">
    <property type="protein sequence ID" value="MBB1126424.1"/>
    <property type="molecule type" value="Genomic_DNA"/>
</dbReference>
<dbReference type="GO" id="GO:0009055">
    <property type="term" value="F:electron transfer activity"/>
    <property type="evidence" value="ECO:0007669"/>
    <property type="project" value="TreeGrafter"/>
</dbReference>
<comment type="function">
    <text evidence="2">Membrane-anchoring subunit of succinate dehydrogenase (SDH).</text>
</comment>
<keyword evidence="11 17" id="KW-0812">Transmembrane</keyword>
<dbReference type="GO" id="GO:0005886">
    <property type="term" value="C:plasma membrane"/>
    <property type="evidence" value="ECO:0007669"/>
    <property type="project" value="UniProtKB-SubCell"/>
</dbReference>
<gene>
    <name evidence="18" type="primary">sdhD</name>
    <name evidence="18" type="ORF">HUK38_09280</name>
</gene>
<keyword evidence="9" id="KW-0816">Tricarboxylic acid cycle</keyword>
<dbReference type="InterPro" id="IPR014312">
    <property type="entry name" value="Succ_DH_anchor"/>
</dbReference>
<dbReference type="InterPro" id="IPR034804">
    <property type="entry name" value="SQR/QFR_C/D"/>
</dbReference>
<proteinExistence type="predicted"/>
<comment type="subcellular location">
    <subcellularLocation>
        <location evidence="3">Cell inner membrane</location>
        <topology evidence="3">Multi-pass membrane protein</topology>
    </subcellularLocation>
</comment>
<keyword evidence="8" id="KW-0997">Cell inner membrane</keyword>
<evidence type="ECO:0000256" key="10">
    <source>
        <dbReference type="ARBA" id="ARBA00022617"/>
    </source>
</evidence>
<dbReference type="Proteomes" id="UP000548632">
    <property type="component" value="Unassembled WGS sequence"/>
</dbReference>
<keyword evidence="16 17" id="KW-0472">Membrane</keyword>
<evidence type="ECO:0000256" key="13">
    <source>
        <dbReference type="ARBA" id="ARBA00022982"/>
    </source>
</evidence>
<sequence length="116" mass="12977">MNSRQASGLKAWFMQRLTAAYLAVFSLYLIGHFAYAPAHHYSDLIQWLVTPAVFLGMLLFIPLLLIHAWIGGRNIAIDYLKPFTLRLGFLILFAALLFASGLWAGQALLRAHFNAG</sequence>
<evidence type="ECO:0000256" key="12">
    <source>
        <dbReference type="ARBA" id="ARBA00022723"/>
    </source>
</evidence>
<dbReference type="PANTHER" id="PTHR38689">
    <property type="entry name" value="SUCCINATE DEHYDROGENASE HYDROPHOBIC MEMBRANE ANCHOR SUBUNIT"/>
    <property type="match status" value="1"/>
</dbReference>
<name>A0A839HD34_9GAMM</name>
<keyword evidence="7" id="KW-1003">Cell membrane</keyword>
<keyword evidence="12" id="KW-0479">Metal-binding</keyword>
<dbReference type="GO" id="GO:0020037">
    <property type="term" value="F:heme binding"/>
    <property type="evidence" value="ECO:0007669"/>
    <property type="project" value="InterPro"/>
</dbReference>
<dbReference type="RefSeq" id="WP_182584049.1">
    <property type="nucleotide sequence ID" value="NZ_JABVCQ010000018.1"/>
</dbReference>
<dbReference type="GO" id="GO:0006099">
    <property type="term" value="P:tricarboxylic acid cycle"/>
    <property type="evidence" value="ECO:0007669"/>
    <property type="project" value="UniProtKB-UniPathway"/>
</dbReference>
<evidence type="ECO:0000256" key="14">
    <source>
        <dbReference type="ARBA" id="ARBA00022989"/>
    </source>
</evidence>
<evidence type="ECO:0000256" key="11">
    <source>
        <dbReference type="ARBA" id="ARBA00022692"/>
    </source>
</evidence>
<comment type="pathway">
    <text evidence="4">Carbohydrate metabolism; tricarboxylic acid cycle.</text>
</comment>
<comment type="caution">
    <text evidence="18">The sequence shown here is derived from an EMBL/GenBank/DDBJ whole genome shotgun (WGS) entry which is preliminary data.</text>
</comment>
<accession>A0A839HD34</accession>
<evidence type="ECO:0000256" key="7">
    <source>
        <dbReference type="ARBA" id="ARBA00022475"/>
    </source>
</evidence>
<dbReference type="GO" id="GO:0046872">
    <property type="term" value="F:metal ion binding"/>
    <property type="evidence" value="ECO:0007669"/>
    <property type="project" value="UniProtKB-KW"/>
</dbReference>
<dbReference type="UniPathway" id="UPA00223"/>
<keyword evidence="10" id="KW-0349">Heme</keyword>
<dbReference type="GO" id="GO:0017004">
    <property type="term" value="P:cytochrome complex assembly"/>
    <property type="evidence" value="ECO:0007669"/>
    <property type="project" value="TreeGrafter"/>
</dbReference>
<evidence type="ECO:0000256" key="16">
    <source>
        <dbReference type="ARBA" id="ARBA00023136"/>
    </source>
</evidence>
<evidence type="ECO:0000256" key="17">
    <source>
        <dbReference type="SAM" id="Phobius"/>
    </source>
</evidence>
<evidence type="ECO:0000256" key="8">
    <source>
        <dbReference type="ARBA" id="ARBA00022519"/>
    </source>
</evidence>
<comment type="cofactor">
    <cofactor evidence="1">
        <name>heme</name>
        <dbReference type="ChEBI" id="CHEBI:30413"/>
    </cofactor>
</comment>
<keyword evidence="14 17" id="KW-1133">Transmembrane helix</keyword>
<evidence type="ECO:0000313" key="18">
    <source>
        <dbReference type="EMBL" id="MBB1126424.1"/>
    </source>
</evidence>
<dbReference type="Gene3D" id="1.20.1300.10">
    <property type="entry name" value="Fumarate reductase/succinate dehydrogenase, transmembrane subunit"/>
    <property type="match status" value="1"/>
</dbReference>
<dbReference type="NCBIfam" id="TIGR02968">
    <property type="entry name" value="succ_dehyd_anc"/>
    <property type="match status" value="1"/>
</dbReference>
<dbReference type="PANTHER" id="PTHR38689:SF1">
    <property type="entry name" value="SUCCINATE DEHYDROGENASE HYDROPHOBIC MEMBRANE ANCHOR SUBUNIT"/>
    <property type="match status" value="1"/>
</dbReference>
<feature type="transmembrane region" description="Helical" evidence="17">
    <location>
        <begin position="20"/>
        <end position="38"/>
    </location>
</feature>
<dbReference type="SUPFAM" id="SSF81343">
    <property type="entry name" value="Fumarate reductase respiratory complex transmembrane subunits"/>
    <property type="match status" value="1"/>
</dbReference>
<keyword evidence="19" id="KW-1185">Reference proteome</keyword>
<evidence type="ECO:0000256" key="3">
    <source>
        <dbReference type="ARBA" id="ARBA00004429"/>
    </source>
</evidence>
<keyword evidence="6" id="KW-0813">Transport</keyword>
<feature type="transmembrane region" description="Helical" evidence="17">
    <location>
        <begin position="83"/>
        <end position="104"/>
    </location>
</feature>
<keyword evidence="15" id="KW-0408">Iron</keyword>
<feature type="transmembrane region" description="Helical" evidence="17">
    <location>
        <begin position="44"/>
        <end position="71"/>
    </location>
</feature>
<evidence type="ECO:0000256" key="15">
    <source>
        <dbReference type="ARBA" id="ARBA00023004"/>
    </source>
</evidence>
<keyword evidence="13" id="KW-0249">Electron transport</keyword>
<evidence type="ECO:0000256" key="5">
    <source>
        <dbReference type="ARBA" id="ARBA00019425"/>
    </source>
</evidence>
<reference evidence="18 19" key="1">
    <citation type="journal article" date="2020" name="Arch. Microbiol.">
        <title>The genome sequence of the giant phototrophic gammaproteobacterium Thiospirillum jenense gives insight into its physiological properties and phylogenetic relationships.</title>
        <authorList>
            <person name="Imhoff J.F."/>
            <person name="Meyer T.E."/>
            <person name="Kyndt J.A."/>
        </authorList>
    </citation>
    <scope>NUCLEOTIDE SEQUENCE [LARGE SCALE GENOMIC DNA]</scope>
    <source>
        <strain evidence="18 19">DSM 216</strain>
    </source>
</reference>